<dbReference type="EMBL" id="CP030840">
    <property type="protein sequence ID" value="AXC12261.1"/>
    <property type="molecule type" value="Genomic_DNA"/>
</dbReference>
<keyword evidence="2" id="KW-1185">Reference proteome</keyword>
<gene>
    <name evidence="1" type="ORF">ACPOL_2959</name>
</gene>
<dbReference type="AlphaFoldDB" id="A0A2Z5FZF6"/>
<protein>
    <submittedName>
        <fullName evidence="1">Uncharacterized protein</fullName>
    </submittedName>
</protein>
<evidence type="ECO:0000313" key="2">
    <source>
        <dbReference type="Proteomes" id="UP000253606"/>
    </source>
</evidence>
<organism evidence="1 2">
    <name type="scientific">Acidisarcina polymorpha</name>
    <dbReference type="NCBI Taxonomy" id="2211140"/>
    <lineage>
        <taxon>Bacteria</taxon>
        <taxon>Pseudomonadati</taxon>
        <taxon>Acidobacteriota</taxon>
        <taxon>Terriglobia</taxon>
        <taxon>Terriglobales</taxon>
        <taxon>Acidobacteriaceae</taxon>
        <taxon>Acidisarcina</taxon>
    </lineage>
</organism>
<dbReference type="Proteomes" id="UP000253606">
    <property type="component" value="Chromosome"/>
</dbReference>
<dbReference type="KEGG" id="abas:ACPOL_2959"/>
<sequence>MAALLPHTTLDLARRWEFEKHGKATHPLTVTIPNRAYTIPHRTLFVVGEHLFP</sequence>
<accession>A0A2Z5FZF6</accession>
<name>A0A2Z5FZF6_9BACT</name>
<proteinExistence type="predicted"/>
<reference evidence="1 2" key="1">
    <citation type="journal article" date="2018" name="Front. Microbiol.">
        <title>Hydrolytic Capabilities as a Key to Environmental Success: Chitinolytic and Cellulolytic Acidobacteria From Acidic Sub-arctic Soils and Boreal Peatlands.</title>
        <authorList>
            <person name="Belova S.E."/>
            <person name="Ravin N.V."/>
            <person name="Pankratov T.A."/>
            <person name="Rakitin A.L."/>
            <person name="Ivanova A.A."/>
            <person name="Beletsky A.V."/>
            <person name="Mardanov A.V."/>
            <person name="Sinninghe Damste J.S."/>
            <person name="Dedysh S.N."/>
        </authorList>
    </citation>
    <scope>NUCLEOTIDE SEQUENCE [LARGE SCALE GENOMIC DNA]</scope>
    <source>
        <strain evidence="1 2">SBC82</strain>
    </source>
</reference>
<evidence type="ECO:0000313" key="1">
    <source>
        <dbReference type="EMBL" id="AXC12261.1"/>
    </source>
</evidence>